<comment type="caution">
    <text evidence="3">The sequence shown here is derived from an EMBL/GenBank/DDBJ whole genome shotgun (WGS) entry which is preliminary data.</text>
</comment>
<dbReference type="GO" id="GO:0072344">
    <property type="term" value="P:rescue of stalled ribosome"/>
    <property type="evidence" value="ECO:0007669"/>
    <property type="project" value="TreeGrafter"/>
</dbReference>
<dbReference type="GO" id="GO:0000049">
    <property type="term" value="F:tRNA binding"/>
    <property type="evidence" value="ECO:0007669"/>
    <property type="project" value="TreeGrafter"/>
</dbReference>
<dbReference type="Pfam" id="PF05670">
    <property type="entry name" value="NFACT-R_1"/>
    <property type="match status" value="1"/>
</dbReference>
<dbReference type="PANTHER" id="PTHR15239">
    <property type="entry name" value="NUCLEAR EXPORT MEDIATOR FACTOR NEMF"/>
    <property type="match status" value="1"/>
</dbReference>
<dbReference type="InterPro" id="IPR008532">
    <property type="entry name" value="NFACT_RNA-bd"/>
</dbReference>
<dbReference type="GO" id="GO:1990112">
    <property type="term" value="C:RQC complex"/>
    <property type="evidence" value="ECO:0007669"/>
    <property type="project" value="TreeGrafter"/>
</dbReference>
<feature type="region of interest" description="Disordered" evidence="1">
    <location>
        <begin position="498"/>
        <end position="530"/>
    </location>
</feature>
<name>A0AAV4LVV0_BABCB</name>
<dbReference type="AlphaFoldDB" id="A0AAV4LVV0"/>
<dbReference type="GO" id="GO:0043023">
    <property type="term" value="F:ribosomal large subunit binding"/>
    <property type="evidence" value="ECO:0007669"/>
    <property type="project" value="TreeGrafter"/>
</dbReference>
<proteinExistence type="predicted"/>
<feature type="domain" description="NFACT RNA-binding" evidence="2">
    <location>
        <begin position="551"/>
        <end position="639"/>
    </location>
</feature>
<sequence length="668" mass="73186">MALVTTVVAVTGAEALLRRCNRRAMSFLSKVAPRCAAHCLRASRGEAPYRDVYPSVPSSRDACISAFDRIKNDEVVLEPPSADQKRLSKRVAVDFGMLSLYAQELDAVLANATFTGATHIPVKKPYVEAKPLDAALLHFRGFERGDSLCLFYQRSGFALVPSPAASYAPATERQLSYFETVISGLSGLRVSRVHCPYFFKSVLAIDLRPAHQHLEDADARTRENYRLAIVFGRMGNRLMMLDNNDGVVLLTSETFDEKSGIRDGVGSVFQPEASGKVTPDPSETYARFVERFAGKQHMSLLKAMLLTYEGMDARRVNLLAGRAGVDCTRHVSKIDNLSDFYRTFIGWLKAPAGSSEQLTFVDLPAEGEGAVGTAGASEHADVTTGPAEKQDGAEVQQLTAIGYVFRHWGSGGPVYSHQRLAEEARVLIDATVERLDKIRQQCIGDEQQAERLAKVQARLNDLLEYSRSLSTVMKWKSPEQFDLVRTIHEQVADLGDLTGYRKKGASQRGGARSRRDSDEGEREPTVTRGKAKKVDPFRGILVIKTDPQDPETSLIIVGRNAEQNERVTHEIARPGDVWLHVKDCPGSHVLLRRPGGSADALQVAADVAAYYSKAKSSAVVAVIKTGIENVSRCEGAQVGAVLVSRFTTLDGRPARGGEYVKAHRLALN</sequence>
<reference evidence="3 4" key="1">
    <citation type="submission" date="2021-06" db="EMBL/GenBank/DDBJ databases">
        <title>Genome sequence of Babesia caballi.</title>
        <authorList>
            <person name="Yamagishi J."/>
            <person name="Kidaka T."/>
            <person name="Ochi A."/>
        </authorList>
    </citation>
    <scope>NUCLEOTIDE SEQUENCE [LARGE SCALE GENOMIC DNA]</scope>
    <source>
        <strain evidence="3">USDA-D6B2</strain>
    </source>
</reference>
<dbReference type="Proteomes" id="UP001497744">
    <property type="component" value="Unassembled WGS sequence"/>
</dbReference>
<dbReference type="GeneID" id="94195341"/>
<dbReference type="PANTHER" id="PTHR15239:SF6">
    <property type="entry name" value="RIBOSOME QUALITY CONTROL COMPLEX SUBUNIT NEMF"/>
    <property type="match status" value="1"/>
</dbReference>
<accession>A0AAV4LVV0</accession>
<protein>
    <submittedName>
        <fullName evidence="3">Fibronectin-binding A domain protein</fullName>
    </submittedName>
</protein>
<feature type="compositionally biased region" description="Basic and acidic residues" evidence="1">
    <location>
        <begin position="513"/>
        <end position="525"/>
    </location>
</feature>
<dbReference type="InterPro" id="IPR051608">
    <property type="entry name" value="RQC_Subunit_NEMF"/>
</dbReference>
<dbReference type="RefSeq" id="XP_067715929.1">
    <property type="nucleotide sequence ID" value="XM_067859828.1"/>
</dbReference>
<evidence type="ECO:0000313" key="4">
    <source>
        <dbReference type="Proteomes" id="UP001497744"/>
    </source>
</evidence>
<gene>
    <name evidence="3" type="ORF">BcabD6B2_32950</name>
</gene>
<organism evidence="3 4">
    <name type="scientific">Babesia caballi</name>
    <dbReference type="NCBI Taxonomy" id="5871"/>
    <lineage>
        <taxon>Eukaryota</taxon>
        <taxon>Sar</taxon>
        <taxon>Alveolata</taxon>
        <taxon>Apicomplexa</taxon>
        <taxon>Aconoidasida</taxon>
        <taxon>Piroplasmida</taxon>
        <taxon>Babesiidae</taxon>
        <taxon>Babesia</taxon>
    </lineage>
</organism>
<keyword evidence="4" id="KW-1185">Reference proteome</keyword>
<dbReference type="EMBL" id="BPLF01000002">
    <property type="protein sequence ID" value="GIX63860.1"/>
    <property type="molecule type" value="Genomic_DNA"/>
</dbReference>
<evidence type="ECO:0000256" key="1">
    <source>
        <dbReference type="SAM" id="MobiDB-lite"/>
    </source>
</evidence>
<evidence type="ECO:0000259" key="2">
    <source>
        <dbReference type="Pfam" id="PF05670"/>
    </source>
</evidence>
<evidence type="ECO:0000313" key="3">
    <source>
        <dbReference type="EMBL" id="GIX63860.1"/>
    </source>
</evidence>